<dbReference type="EMBL" id="CAKOGL010000003">
    <property type="protein sequence ID" value="CAH2084768.1"/>
    <property type="molecule type" value="Genomic_DNA"/>
</dbReference>
<evidence type="ECO:0000259" key="4">
    <source>
        <dbReference type="PROSITE" id="PS01180"/>
    </source>
</evidence>
<accession>A0AAU9TF98</accession>
<dbReference type="InterPro" id="IPR000859">
    <property type="entry name" value="CUB_dom"/>
</dbReference>
<dbReference type="PROSITE" id="PS01180">
    <property type="entry name" value="CUB"/>
    <property type="match status" value="1"/>
</dbReference>
<organism evidence="5 6">
    <name type="scientific">Euphydryas editha</name>
    <name type="common">Edith's checkerspot</name>
    <dbReference type="NCBI Taxonomy" id="104508"/>
    <lineage>
        <taxon>Eukaryota</taxon>
        <taxon>Metazoa</taxon>
        <taxon>Ecdysozoa</taxon>
        <taxon>Arthropoda</taxon>
        <taxon>Hexapoda</taxon>
        <taxon>Insecta</taxon>
        <taxon>Pterygota</taxon>
        <taxon>Neoptera</taxon>
        <taxon>Endopterygota</taxon>
        <taxon>Lepidoptera</taxon>
        <taxon>Glossata</taxon>
        <taxon>Ditrysia</taxon>
        <taxon>Papilionoidea</taxon>
        <taxon>Nymphalidae</taxon>
        <taxon>Nymphalinae</taxon>
        <taxon>Euphydryas</taxon>
    </lineage>
</organism>
<evidence type="ECO:0000256" key="3">
    <source>
        <dbReference type="SAM" id="SignalP"/>
    </source>
</evidence>
<reference evidence="5" key="1">
    <citation type="submission" date="2022-03" db="EMBL/GenBank/DDBJ databases">
        <authorList>
            <person name="Tunstrom K."/>
        </authorList>
    </citation>
    <scope>NUCLEOTIDE SEQUENCE</scope>
</reference>
<dbReference type="InterPro" id="IPR035914">
    <property type="entry name" value="Sperma_CUB_dom_sf"/>
</dbReference>
<feature type="chain" id="PRO_5043885793" description="CUB domain-containing protein" evidence="3">
    <location>
        <begin position="20"/>
        <end position="491"/>
    </location>
</feature>
<keyword evidence="3" id="KW-0732">Signal</keyword>
<dbReference type="Pfam" id="PF26080">
    <property type="entry name" value="CUB_animal"/>
    <property type="match status" value="1"/>
</dbReference>
<evidence type="ECO:0000256" key="1">
    <source>
        <dbReference type="ARBA" id="ARBA00023157"/>
    </source>
</evidence>
<sequence length="491" mass="55397">MEHQKSLVLLLSLFLCVHAKNWYLTNDNGNIKDLFKSQNIRKEEKIKRFIPMNTEEHATVCKKNNSSTIHGYIIPVVSDFKPSNSMRISNIPKSTTIRNVITKDEIKRISSLPYFNLNNIIQRNNLISFDKRKIVQPRYMQINKQYKRINSNGILQSRFLDVFEVVEFEHVSCFSVNGLEGTCLHEHDCQKIGGVTMGTCADGYGTCCVILFTCDGHSSSSSGWFTNPGFPMPSSDRLFCTFTLDKYSDQVQQIRLDFMDFEILPPTSGTCNQDQFLVTGQNINSVIPILCGINSGQHIYVEVSETEGPIVFSFQTISNEKRLFSIKVTQIISSDPLKAPSGCLQYFKEAHGYLESFNYRDTSEIGITRTPSYLNNLNYAICIQRANASCSITYNNVGDMQIINYDTENLPVIPPRQAGVEIFDCPSDWLLISAVRLCGERLNDGSVLQDFTSDAPVTDDGAGPIIVWFRSDGIYAGRGFKLNYQQNSCTE</sequence>
<dbReference type="Gene3D" id="2.60.120.290">
    <property type="entry name" value="Spermadhesin, CUB domain"/>
    <property type="match status" value="2"/>
</dbReference>
<evidence type="ECO:0000313" key="5">
    <source>
        <dbReference type="EMBL" id="CAH2084768.1"/>
    </source>
</evidence>
<evidence type="ECO:0000256" key="2">
    <source>
        <dbReference type="PROSITE-ProRule" id="PRU00059"/>
    </source>
</evidence>
<feature type="domain" description="CUB" evidence="4">
    <location>
        <begin position="214"/>
        <end position="331"/>
    </location>
</feature>
<keyword evidence="6" id="KW-1185">Reference proteome</keyword>
<comment type="caution">
    <text evidence="2">Lacks conserved residue(s) required for the propagation of feature annotation.</text>
</comment>
<feature type="signal peptide" evidence="3">
    <location>
        <begin position="1"/>
        <end position="19"/>
    </location>
</feature>
<dbReference type="PANTHER" id="PTHR33236:SF11">
    <property type="entry name" value="CUB DOMAIN-CONTAINING PROTEIN"/>
    <property type="match status" value="1"/>
</dbReference>
<dbReference type="SUPFAM" id="SSF49854">
    <property type="entry name" value="Spermadhesin, CUB domain"/>
    <property type="match status" value="1"/>
</dbReference>
<gene>
    <name evidence="5" type="ORF">EEDITHA_LOCUS1307</name>
</gene>
<keyword evidence="1" id="KW-1015">Disulfide bond</keyword>
<name>A0AAU9TF98_EUPED</name>
<proteinExistence type="predicted"/>
<comment type="caution">
    <text evidence="5">The sequence shown here is derived from an EMBL/GenBank/DDBJ whole genome shotgun (WGS) entry which is preliminary data.</text>
</comment>
<dbReference type="AlphaFoldDB" id="A0AAU9TF98"/>
<dbReference type="Pfam" id="PF00431">
    <property type="entry name" value="CUB"/>
    <property type="match status" value="1"/>
</dbReference>
<dbReference type="PANTHER" id="PTHR33236">
    <property type="entry name" value="INTRAFLAGELLAR TRANSPORT PROTEIN 122 FAMILY PROTEIN-RELATED"/>
    <property type="match status" value="1"/>
</dbReference>
<protein>
    <recommendedName>
        <fullName evidence="4">CUB domain-containing protein</fullName>
    </recommendedName>
</protein>
<dbReference type="Proteomes" id="UP001153954">
    <property type="component" value="Unassembled WGS sequence"/>
</dbReference>
<evidence type="ECO:0000313" key="6">
    <source>
        <dbReference type="Proteomes" id="UP001153954"/>
    </source>
</evidence>
<dbReference type="InterPro" id="IPR058698">
    <property type="entry name" value="CUB_metazoa"/>
</dbReference>